<keyword evidence="4" id="KW-1185">Reference proteome</keyword>
<dbReference type="RefSeq" id="WP_309263594.1">
    <property type="nucleotide sequence ID" value="NZ_JARUHG010000006.1"/>
</dbReference>
<dbReference type="InterPro" id="IPR008333">
    <property type="entry name" value="Cbr1-like_FAD-bd_dom"/>
</dbReference>
<dbReference type="Proteomes" id="UP001233535">
    <property type="component" value="Unassembled WGS sequence"/>
</dbReference>
<dbReference type="PANTHER" id="PTHR47354:SF3">
    <property type="entry name" value="OXIDOREDUCTASE-RELATED"/>
    <property type="match status" value="1"/>
</dbReference>
<dbReference type="InterPro" id="IPR001433">
    <property type="entry name" value="OxRdtase_FAD/NAD-bd"/>
</dbReference>
<dbReference type="Pfam" id="PF00111">
    <property type="entry name" value="Fer2"/>
    <property type="match status" value="1"/>
</dbReference>
<dbReference type="Pfam" id="PF00175">
    <property type="entry name" value="NAD_binding_1"/>
    <property type="match status" value="1"/>
</dbReference>
<dbReference type="InterPro" id="IPR039261">
    <property type="entry name" value="FNR_nucleotide-bd"/>
</dbReference>
<dbReference type="PROSITE" id="PS51384">
    <property type="entry name" value="FAD_FR"/>
    <property type="match status" value="1"/>
</dbReference>
<dbReference type="InterPro" id="IPR050415">
    <property type="entry name" value="MRET"/>
</dbReference>
<dbReference type="InterPro" id="IPR017927">
    <property type="entry name" value="FAD-bd_FR_type"/>
</dbReference>
<evidence type="ECO:0000259" key="1">
    <source>
        <dbReference type="PROSITE" id="PS51085"/>
    </source>
</evidence>
<dbReference type="Gene3D" id="3.40.50.80">
    <property type="entry name" value="Nucleotide-binding domain of ferredoxin-NADP reductase (FNR) module"/>
    <property type="match status" value="1"/>
</dbReference>
<proteinExistence type="predicted"/>
<dbReference type="CDD" id="cd06216">
    <property type="entry name" value="FNR_iron_sulfur_binding_2"/>
    <property type="match status" value="1"/>
</dbReference>
<dbReference type="InterPro" id="IPR012675">
    <property type="entry name" value="Beta-grasp_dom_sf"/>
</dbReference>
<dbReference type="PROSITE" id="PS51085">
    <property type="entry name" value="2FE2S_FER_2"/>
    <property type="match status" value="1"/>
</dbReference>
<dbReference type="SUPFAM" id="SSF52343">
    <property type="entry name" value="Ferredoxin reductase-like, C-terminal NADP-linked domain"/>
    <property type="match status" value="1"/>
</dbReference>
<accession>A0ABU1CHS2</accession>
<protein>
    <submittedName>
        <fullName evidence="3">Ferredoxin reductase</fullName>
    </submittedName>
</protein>
<feature type="domain" description="FAD-binding FR-type" evidence="2">
    <location>
        <begin position="40"/>
        <end position="142"/>
    </location>
</feature>
<reference evidence="3 4" key="1">
    <citation type="submission" date="2023-04" db="EMBL/GenBank/DDBJ databases">
        <title>Lysobacter sp. strain UC isolated from soil sample.</title>
        <authorList>
            <person name="Choksket S."/>
            <person name="Harshvardhan F."/>
            <person name="Rana R."/>
            <person name="Patil P.B."/>
            <person name="Korpole S."/>
        </authorList>
    </citation>
    <scope>NUCLEOTIDE SEQUENCE [LARGE SCALE GENOMIC DNA]</scope>
    <source>
        <strain evidence="3 4">UC</strain>
    </source>
</reference>
<name>A0ABU1CHS2_9GAMM</name>
<dbReference type="SUPFAM" id="SSF63380">
    <property type="entry name" value="Riboflavin synthase domain-like"/>
    <property type="match status" value="1"/>
</dbReference>
<evidence type="ECO:0000313" key="3">
    <source>
        <dbReference type="EMBL" id="MDR0184478.1"/>
    </source>
</evidence>
<gene>
    <name evidence="3" type="ORF">P8609_16055</name>
</gene>
<dbReference type="CDD" id="cd00207">
    <property type="entry name" value="fer2"/>
    <property type="match status" value="1"/>
</dbReference>
<dbReference type="Pfam" id="PF00970">
    <property type="entry name" value="FAD_binding_6"/>
    <property type="match status" value="1"/>
</dbReference>
<organism evidence="3 4">
    <name type="scientific">Lysobacter arvi</name>
    <dbReference type="NCBI Taxonomy" id="3038776"/>
    <lineage>
        <taxon>Bacteria</taxon>
        <taxon>Pseudomonadati</taxon>
        <taxon>Pseudomonadota</taxon>
        <taxon>Gammaproteobacteria</taxon>
        <taxon>Lysobacterales</taxon>
        <taxon>Lysobacteraceae</taxon>
        <taxon>Lysobacter</taxon>
    </lineage>
</organism>
<dbReference type="InterPro" id="IPR001041">
    <property type="entry name" value="2Fe-2S_ferredoxin-type"/>
</dbReference>
<feature type="domain" description="2Fe-2S ferredoxin-type" evidence="1">
    <location>
        <begin position="285"/>
        <end position="367"/>
    </location>
</feature>
<comment type="caution">
    <text evidence="3">The sequence shown here is derived from an EMBL/GenBank/DDBJ whole genome shotgun (WGS) entry which is preliminary data.</text>
</comment>
<dbReference type="PRINTS" id="PR00410">
    <property type="entry name" value="PHEHYDRXLASE"/>
</dbReference>
<dbReference type="PANTHER" id="PTHR47354">
    <property type="entry name" value="NADH OXIDOREDUCTASE HCR"/>
    <property type="match status" value="1"/>
</dbReference>
<dbReference type="SUPFAM" id="SSF54292">
    <property type="entry name" value="2Fe-2S ferredoxin-like"/>
    <property type="match status" value="1"/>
</dbReference>
<dbReference type="EMBL" id="JARUHG010000006">
    <property type="protein sequence ID" value="MDR0184478.1"/>
    <property type="molecule type" value="Genomic_DNA"/>
</dbReference>
<dbReference type="Gene3D" id="3.10.20.30">
    <property type="match status" value="1"/>
</dbReference>
<dbReference type="Gene3D" id="2.40.30.10">
    <property type="entry name" value="Translation factors"/>
    <property type="match status" value="1"/>
</dbReference>
<evidence type="ECO:0000259" key="2">
    <source>
        <dbReference type="PROSITE" id="PS51384"/>
    </source>
</evidence>
<sequence>MSAVLRSSKRPRGLRRLLHACVAPNVFDFWAQRLDRTWTWDRPLARIVERRPEARDAITLVLRPNRHWRGFRAGQHVNVSAEIDGACVTRSYSLSAAPRADGLLAITVKRVEGGKLSTHLHDNACVGDVLQIGPAFGEMTWPPAHDAGWLLLAAGSGITPLVALVREHAARGMPAPVTLLYWARTREELCFADELLALADAHPDFAVHCLLTREIDAASDVAPARRLDAAQLASLVPDAAQRSVYACGPSGFVDTARALLGETARSFRAEAFTPPARSFHDGGDAVVTLQRSGRTLTVPRGQSLLTALEAQGLKPASGCRMGICNTCACGKSAGATRDLSTGEVRTEPSSALRLCISAAAGDIELDL</sequence>
<dbReference type="InterPro" id="IPR017938">
    <property type="entry name" value="Riboflavin_synthase-like_b-brl"/>
</dbReference>
<evidence type="ECO:0000313" key="4">
    <source>
        <dbReference type="Proteomes" id="UP001233535"/>
    </source>
</evidence>
<dbReference type="InterPro" id="IPR036010">
    <property type="entry name" value="2Fe-2S_ferredoxin-like_sf"/>
</dbReference>